<comment type="caution">
    <text evidence="1">The sequence shown here is derived from an EMBL/GenBank/DDBJ whole genome shotgun (WGS) entry which is preliminary data.</text>
</comment>
<dbReference type="AlphaFoldDB" id="A0ABD2AAG9"/>
<evidence type="ECO:0000313" key="1">
    <source>
        <dbReference type="EMBL" id="KAL2716705.1"/>
    </source>
</evidence>
<name>A0ABD2AAG9_VESSQ</name>
<dbReference type="EMBL" id="JAUDFV010000154">
    <property type="protein sequence ID" value="KAL2716705.1"/>
    <property type="molecule type" value="Genomic_DNA"/>
</dbReference>
<dbReference type="Proteomes" id="UP001607302">
    <property type="component" value="Unassembled WGS sequence"/>
</dbReference>
<reference evidence="1 2" key="1">
    <citation type="journal article" date="2024" name="Ann. Entomol. Soc. Am.">
        <title>Genomic analyses of the southern and eastern yellowjacket wasps (Hymenoptera: Vespidae) reveal evolutionary signatures of social life.</title>
        <authorList>
            <person name="Catto M.A."/>
            <person name="Caine P.B."/>
            <person name="Orr S.E."/>
            <person name="Hunt B.G."/>
            <person name="Goodisman M.A.D."/>
        </authorList>
    </citation>
    <scope>NUCLEOTIDE SEQUENCE [LARGE SCALE GENOMIC DNA]</scope>
    <source>
        <strain evidence="1">233</strain>
        <tissue evidence="1">Head and thorax</tissue>
    </source>
</reference>
<protein>
    <submittedName>
        <fullName evidence="1">Uncharacterized protein</fullName>
    </submittedName>
</protein>
<proteinExistence type="predicted"/>
<sequence>QDDIYLKATRPSTRTHDASRGVTAWTERISWPGLCFDEENLDCPSEQLANAFAKTKRACHTAWK</sequence>
<accession>A0ABD2AAG9</accession>
<keyword evidence="2" id="KW-1185">Reference proteome</keyword>
<organism evidence="1 2">
    <name type="scientific">Vespula squamosa</name>
    <name type="common">Southern yellow jacket</name>
    <name type="synonym">Wasp</name>
    <dbReference type="NCBI Taxonomy" id="30214"/>
    <lineage>
        <taxon>Eukaryota</taxon>
        <taxon>Metazoa</taxon>
        <taxon>Ecdysozoa</taxon>
        <taxon>Arthropoda</taxon>
        <taxon>Hexapoda</taxon>
        <taxon>Insecta</taxon>
        <taxon>Pterygota</taxon>
        <taxon>Neoptera</taxon>
        <taxon>Endopterygota</taxon>
        <taxon>Hymenoptera</taxon>
        <taxon>Apocrita</taxon>
        <taxon>Aculeata</taxon>
        <taxon>Vespoidea</taxon>
        <taxon>Vespidae</taxon>
        <taxon>Vespinae</taxon>
        <taxon>Vespula</taxon>
    </lineage>
</organism>
<feature type="non-terminal residue" evidence="1">
    <location>
        <position position="1"/>
    </location>
</feature>
<gene>
    <name evidence="1" type="ORF">V1478_014381</name>
</gene>
<evidence type="ECO:0000313" key="2">
    <source>
        <dbReference type="Proteomes" id="UP001607302"/>
    </source>
</evidence>